<protein>
    <recommendedName>
        <fullName evidence="7">Fe2OG dioxygenase domain-containing protein</fullName>
    </recommendedName>
</protein>
<feature type="binding site" evidence="1">
    <location>
        <position position="372"/>
    </location>
    <ligand>
        <name>Fe cation</name>
        <dbReference type="ChEBI" id="CHEBI:24875"/>
        <note>catalytic</note>
    </ligand>
</feature>
<proteinExistence type="predicted"/>
<name>A0A0B7NFR1_9FUNG</name>
<dbReference type="PANTHER" id="PTHR16557">
    <property type="entry name" value="ALKYLATED DNA REPAIR PROTEIN ALKB-RELATED"/>
    <property type="match status" value="1"/>
</dbReference>
<feature type="compositionally biased region" description="Basic and acidic residues" evidence="2">
    <location>
        <begin position="205"/>
        <end position="216"/>
    </location>
</feature>
<evidence type="ECO:0008006" key="7">
    <source>
        <dbReference type="Google" id="ProtNLM"/>
    </source>
</evidence>
<feature type="domain" description="Hikeshi-like N-terminal" evidence="3">
    <location>
        <begin position="415"/>
        <end position="523"/>
    </location>
</feature>
<dbReference type="STRING" id="35722.A0A0B7NFR1"/>
<evidence type="ECO:0000256" key="2">
    <source>
        <dbReference type="SAM" id="MobiDB-lite"/>
    </source>
</evidence>
<dbReference type="OrthoDB" id="6614653at2759"/>
<evidence type="ECO:0000313" key="5">
    <source>
        <dbReference type="EMBL" id="CEP13776.1"/>
    </source>
</evidence>
<dbReference type="InterPro" id="IPR004574">
    <property type="entry name" value="Alkb"/>
</dbReference>
<feature type="region of interest" description="Disordered" evidence="2">
    <location>
        <begin position="1"/>
        <end position="27"/>
    </location>
</feature>
<evidence type="ECO:0000259" key="4">
    <source>
        <dbReference type="Pfam" id="PF21057"/>
    </source>
</evidence>
<keyword evidence="6" id="KW-1185">Reference proteome</keyword>
<keyword evidence="1" id="KW-0408">Iron</keyword>
<dbReference type="AlphaFoldDB" id="A0A0B7NFR1"/>
<feature type="region of interest" description="Disordered" evidence="2">
    <location>
        <begin position="177"/>
        <end position="223"/>
    </location>
</feature>
<evidence type="ECO:0000259" key="3">
    <source>
        <dbReference type="Pfam" id="PF05603"/>
    </source>
</evidence>
<feature type="compositionally biased region" description="Basic residues" evidence="2">
    <location>
        <begin position="1"/>
        <end position="11"/>
    </location>
</feature>
<dbReference type="Pfam" id="PF05603">
    <property type="entry name" value="Hikeshi-like_N"/>
    <property type="match status" value="1"/>
</dbReference>
<dbReference type="Proteomes" id="UP000054107">
    <property type="component" value="Unassembled WGS sequence"/>
</dbReference>
<dbReference type="InterPro" id="IPR048364">
    <property type="entry name" value="Hikeshi-like_C"/>
</dbReference>
<dbReference type="EMBL" id="LN730558">
    <property type="protein sequence ID" value="CEP13776.1"/>
    <property type="molecule type" value="Genomic_DNA"/>
</dbReference>
<feature type="binding site" evidence="1">
    <location>
        <position position="318"/>
    </location>
    <ligand>
        <name>Fe cation</name>
        <dbReference type="ChEBI" id="CHEBI:24875"/>
        <note>catalytic</note>
    </ligand>
</feature>
<evidence type="ECO:0000256" key="1">
    <source>
        <dbReference type="PIRSR" id="PIRSR604574-2"/>
    </source>
</evidence>
<dbReference type="GO" id="GO:0005737">
    <property type="term" value="C:cytoplasm"/>
    <property type="evidence" value="ECO:0007669"/>
    <property type="project" value="TreeGrafter"/>
</dbReference>
<organism evidence="5 6">
    <name type="scientific">Parasitella parasitica</name>
    <dbReference type="NCBI Taxonomy" id="35722"/>
    <lineage>
        <taxon>Eukaryota</taxon>
        <taxon>Fungi</taxon>
        <taxon>Fungi incertae sedis</taxon>
        <taxon>Mucoromycota</taxon>
        <taxon>Mucoromycotina</taxon>
        <taxon>Mucoromycetes</taxon>
        <taxon>Mucorales</taxon>
        <taxon>Mucorineae</taxon>
        <taxon>Mucoraceae</taxon>
        <taxon>Parasitella</taxon>
    </lineage>
</organism>
<dbReference type="GO" id="GO:0051213">
    <property type="term" value="F:dioxygenase activity"/>
    <property type="evidence" value="ECO:0007669"/>
    <property type="project" value="UniProtKB-KW"/>
</dbReference>
<evidence type="ECO:0000313" key="6">
    <source>
        <dbReference type="Proteomes" id="UP000054107"/>
    </source>
</evidence>
<dbReference type="InterPro" id="IPR037151">
    <property type="entry name" value="AlkB-like_sf"/>
</dbReference>
<feature type="compositionally biased region" description="Basic and acidic residues" evidence="2">
    <location>
        <begin position="12"/>
        <end position="25"/>
    </location>
</feature>
<accession>A0A0B7NFR1</accession>
<reference evidence="5 6" key="1">
    <citation type="submission" date="2014-09" db="EMBL/GenBank/DDBJ databases">
        <authorList>
            <person name="Ellenberger Sabrina"/>
        </authorList>
    </citation>
    <scope>NUCLEOTIDE SEQUENCE [LARGE SCALE GENOMIC DNA]</scope>
    <source>
        <strain evidence="5 6">CBS 412.66</strain>
    </source>
</reference>
<keyword evidence="1" id="KW-0479">Metal-binding</keyword>
<gene>
    <name evidence="5" type="primary">PARPA_07910.1 scaffold 31073</name>
</gene>
<sequence>MTPTFKSKRQQKIWERERKEAEAKKKTAASYVNQAPFRYAERNFKSRMPPPDFSQVVDFEKIQDHSDVIVPVHLTEDLRRLSSVFGRCETPCRDAYILKNVPGLIIIPNAFTPVAQRNLIKQCLSVYPRPPNTSNLDTHYIIPETGLWPLYEAQENGTLKPSDPAYFIPKKVIAPDDQTNAYSSDEDDDEDTSRESNMAPTACSDDFKPVIDDSKPDPLPAPGVPLLSPSELVRKMRWITLGYQYHWPTKTYHFDRRYPFPSDVSDLTKAVVTAIENIGYDDDNGNAWLNQYKGENFNAEAGVINYYQYRDTLMGHVDRSEVNMEAPLVSLSLGQSCIYLIGGLTRETVPTPLLLRSGDIVVMTGPCRKAFHGVPLIIENTLPEYLSNQNRYDDAPDWKLYGDFMSTSRINLNIRQVQTNLQQVDVNKYVFELADAQAINHIVVFLLGTIPFEPGFAATVHLLWPNKDWQLLGGLSNEKPSAIFRLKTKESTVNSMQMSTPATLGISIEPINVVQQELATLNQPASSSALVKLGVNVSQVGQMAGRVLENLYNYCTSFTTHNLPVNAIPLGQLTENGYLPLKTFQTWYDNLSRKLASNPNYLDQEKSA</sequence>
<dbReference type="PANTHER" id="PTHR16557:SF2">
    <property type="entry name" value="NUCLEIC ACID DIOXYGENASE ALKBH1"/>
    <property type="match status" value="1"/>
</dbReference>
<comment type="cofactor">
    <cofactor evidence="1">
        <name>Fe(2+)</name>
        <dbReference type="ChEBI" id="CHEBI:29033"/>
    </cofactor>
    <text evidence="1">Binds 1 Fe(2+) ion per subunit.</text>
</comment>
<dbReference type="SUPFAM" id="SSF51197">
    <property type="entry name" value="Clavaminate synthase-like"/>
    <property type="match status" value="1"/>
</dbReference>
<dbReference type="Pfam" id="PF21057">
    <property type="entry name" value="Hikeshi-like_C"/>
    <property type="match status" value="1"/>
</dbReference>
<dbReference type="GO" id="GO:0005634">
    <property type="term" value="C:nucleus"/>
    <property type="evidence" value="ECO:0007669"/>
    <property type="project" value="TreeGrafter"/>
</dbReference>
<dbReference type="GO" id="GO:0046872">
    <property type="term" value="F:metal ion binding"/>
    <property type="evidence" value="ECO:0007669"/>
    <property type="project" value="UniProtKB-KW"/>
</dbReference>
<dbReference type="Gene3D" id="2.60.120.590">
    <property type="entry name" value="Alpha-ketoglutarate-dependent dioxygenase AlkB-like"/>
    <property type="match status" value="1"/>
</dbReference>
<feature type="binding site" evidence="1">
    <location>
        <position position="316"/>
    </location>
    <ligand>
        <name>Fe cation</name>
        <dbReference type="ChEBI" id="CHEBI:24875"/>
        <note>catalytic</note>
    </ligand>
</feature>
<dbReference type="InterPro" id="IPR008493">
    <property type="entry name" value="Hikeshi-like_N"/>
</dbReference>
<feature type="domain" description="Hikeshi-like C-terminal" evidence="4">
    <location>
        <begin position="539"/>
        <end position="604"/>
    </location>
</feature>